<organism evidence="1 2">
    <name type="scientific">Penicillium argentinense</name>
    <dbReference type="NCBI Taxonomy" id="1131581"/>
    <lineage>
        <taxon>Eukaryota</taxon>
        <taxon>Fungi</taxon>
        <taxon>Dikarya</taxon>
        <taxon>Ascomycota</taxon>
        <taxon>Pezizomycotina</taxon>
        <taxon>Eurotiomycetes</taxon>
        <taxon>Eurotiomycetidae</taxon>
        <taxon>Eurotiales</taxon>
        <taxon>Aspergillaceae</taxon>
        <taxon>Penicillium</taxon>
    </lineage>
</organism>
<dbReference type="EMBL" id="JAPQKI010000005">
    <property type="protein sequence ID" value="KAJ5098459.1"/>
    <property type="molecule type" value="Genomic_DNA"/>
</dbReference>
<keyword evidence="2" id="KW-1185">Reference proteome</keyword>
<protein>
    <submittedName>
        <fullName evidence="1">Uncharacterized protein</fullName>
    </submittedName>
</protein>
<name>A0A9W9K9V8_9EURO</name>
<reference evidence="1" key="2">
    <citation type="journal article" date="2023" name="IMA Fungus">
        <title>Comparative genomic study of the Penicillium genus elucidates a diverse pangenome and 15 lateral gene transfer events.</title>
        <authorList>
            <person name="Petersen C."/>
            <person name="Sorensen T."/>
            <person name="Nielsen M.R."/>
            <person name="Sondergaard T.E."/>
            <person name="Sorensen J.L."/>
            <person name="Fitzpatrick D.A."/>
            <person name="Frisvad J.C."/>
            <person name="Nielsen K.L."/>
        </authorList>
    </citation>
    <scope>NUCLEOTIDE SEQUENCE</scope>
    <source>
        <strain evidence="1">IBT 30761</strain>
    </source>
</reference>
<dbReference type="Proteomes" id="UP001149074">
    <property type="component" value="Unassembled WGS sequence"/>
</dbReference>
<dbReference type="AlphaFoldDB" id="A0A9W9K9V8"/>
<sequence length="159" mass="18297">MVLDHLLNRRNLETIDYVECLLTLSEALDFTKGLNIMQSALALLIPAFLAAKKLSTIRVVWLPMNFVAGDLSFLVQASRRVTYGSMLRPIYRRMYYHWRSLLKKSPYSACCCVSILHIHGRGRSFDRVAESLDTPYERSLHRQYFNPGSLTVISIKEIV</sequence>
<evidence type="ECO:0000313" key="2">
    <source>
        <dbReference type="Proteomes" id="UP001149074"/>
    </source>
</evidence>
<proteinExistence type="predicted"/>
<evidence type="ECO:0000313" key="1">
    <source>
        <dbReference type="EMBL" id="KAJ5098459.1"/>
    </source>
</evidence>
<comment type="caution">
    <text evidence="1">The sequence shown here is derived from an EMBL/GenBank/DDBJ whole genome shotgun (WGS) entry which is preliminary data.</text>
</comment>
<reference evidence="1" key="1">
    <citation type="submission" date="2022-11" db="EMBL/GenBank/DDBJ databases">
        <authorList>
            <person name="Petersen C."/>
        </authorList>
    </citation>
    <scope>NUCLEOTIDE SEQUENCE</scope>
    <source>
        <strain evidence="1">IBT 30761</strain>
    </source>
</reference>
<gene>
    <name evidence="1" type="ORF">N7532_005460</name>
</gene>
<dbReference type="GeneID" id="81356933"/>
<dbReference type="RefSeq" id="XP_056474113.1">
    <property type="nucleotide sequence ID" value="XM_056617954.1"/>
</dbReference>
<accession>A0A9W9K9V8</accession>